<dbReference type="AlphaFoldDB" id="A0A2P2LXG9"/>
<dbReference type="EMBL" id="GGEC01042189">
    <property type="protein sequence ID" value="MBX22673.1"/>
    <property type="molecule type" value="Transcribed_RNA"/>
</dbReference>
<reference evidence="2" key="1">
    <citation type="submission" date="2018-02" db="EMBL/GenBank/DDBJ databases">
        <title>Rhizophora mucronata_Transcriptome.</title>
        <authorList>
            <person name="Meera S.P."/>
            <person name="Sreeshan A."/>
            <person name="Augustine A."/>
        </authorList>
    </citation>
    <scope>NUCLEOTIDE SEQUENCE</scope>
    <source>
        <tissue evidence="2">Leaf</tissue>
    </source>
</reference>
<sequence>MVLSWLEKTLLMMEKRACSLLVHFQGTNSSSLLFLKMSLLTEITEMQITMILEAHMRVTVRDYGVHIRRKRLKWKSVLLQKFQCKL</sequence>
<evidence type="ECO:0000313" key="1">
    <source>
        <dbReference type="EMBL" id="MBX22673.1"/>
    </source>
</evidence>
<evidence type="ECO:0000313" key="2">
    <source>
        <dbReference type="EMBL" id="MBX22676.1"/>
    </source>
</evidence>
<name>A0A2P2LXG9_RHIMU</name>
<proteinExistence type="predicted"/>
<organism evidence="2">
    <name type="scientific">Rhizophora mucronata</name>
    <name type="common">Asiatic mangrove</name>
    <dbReference type="NCBI Taxonomy" id="61149"/>
    <lineage>
        <taxon>Eukaryota</taxon>
        <taxon>Viridiplantae</taxon>
        <taxon>Streptophyta</taxon>
        <taxon>Embryophyta</taxon>
        <taxon>Tracheophyta</taxon>
        <taxon>Spermatophyta</taxon>
        <taxon>Magnoliopsida</taxon>
        <taxon>eudicotyledons</taxon>
        <taxon>Gunneridae</taxon>
        <taxon>Pentapetalae</taxon>
        <taxon>rosids</taxon>
        <taxon>fabids</taxon>
        <taxon>Malpighiales</taxon>
        <taxon>Rhizophoraceae</taxon>
        <taxon>Rhizophora</taxon>
    </lineage>
</organism>
<dbReference type="EMBL" id="GGEC01042183">
    <property type="protein sequence ID" value="MBX22667.1"/>
    <property type="molecule type" value="Transcribed_RNA"/>
</dbReference>
<protein>
    <submittedName>
        <fullName evidence="1">Argonaute 4 family protein</fullName>
    </submittedName>
</protein>
<accession>A0A2P2LXG9</accession>
<dbReference type="EMBL" id="GGEC01042192">
    <property type="protein sequence ID" value="MBX22676.1"/>
    <property type="molecule type" value="Transcribed_RNA"/>
</dbReference>